<reference evidence="4" key="1">
    <citation type="submission" date="2021-02" db="EMBL/GenBank/DDBJ databases">
        <authorList>
            <person name="Dougan E. K."/>
            <person name="Rhodes N."/>
            <person name="Thang M."/>
            <person name="Chan C."/>
        </authorList>
    </citation>
    <scope>NUCLEOTIDE SEQUENCE</scope>
</reference>
<dbReference type="Proteomes" id="UP000601435">
    <property type="component" value="Unassembled WGS sequence"/>
</dbReference>
<feature type="repeat" description="ANK" evidence="3">
    <location>
        <begin position="226"/>
        <end position="258"/>
    </location>
</feature>
<dbReference type="InterPro" id="IPR036770">
    <property type="entry name" value="Ankyrin_rpt-contain_sf"/>
</dbReference>
<keyword evidence="5" id="KW-1185">Reference proteome</keyword>
<evidence type="ECO:0000313" key="4">
    <source>
        <dbReference type="EMBL" id="CAE7265361.1"/>
    </source>
</evidence>
<evidence type="ECO:0000313" key="5">
    <source>
        <dbReference type="Proteomes" id="UP000601435"/>
    </source>
</evidence>
<dbReference type="InterPro" id="IPR002110">
    <property type="entry name" value="Ankyrin_rpt"/>
</dbReference>
<comment type="caution">
    <text evidence="4">The sequence shown here is derived from an EMBL/GenBank/DDBJ whole genome shotgun (WGS) entry which is preliminary data.</text>
</comment>
<protein>
    <submittedName>
        <fullName evidence="4">ANKHD1 protein</fullName>
    </submittedName>
</protein>
<accession>A0A812MGP8</accession>
<feature type="repeat" description="ANK" evidence="3">
    <location>
        <begin position="193"/>
        <end position="225"/>
    </location>
</feature>
<evidence type="ECO:0000256" key="1">
    <source>
        <dbReference type="ARBA" id="ARBA00022737"/>
    </source>
</evidence>
<dbReference type="EMBL" id="CAJNJA010011002">
    <property type="protein sequence ID" value="CAE7265361.1"/>
    <property type="molecule type" value="Genomic_DNA"/>
</dbReference>
<feature type="repeat" description="ANK" evidence="3">
    <location>
        <begin position="270"/>
        <end position="302"/>
    </location>
</feature>
<dbReference type="OrthoDB" id="425233at2759"/>
<dbReference type="AlphaFoldDB" id="A0A812MGP8"/>
<dbReference type="PANTHER" id="PTHR24126:SF14">
    <property type="entry name" value="ANK_REP_REGION DOMAIN-CONTAINING PROTEIN"/>
    <property type="match status" value="1"/>
</dbReference>
<proteinExistence type="predicted"/>
<feature type="repeat" description="ANK" evidence="3">
    <location>
        <begin position="336"/>
        <end position="368"/>
    </location>
</feature>
<name>A0A812MGP8_9DINO</name>
<organism evidence="4 5">
    <name type="scientific">Symbiodinium necroappetens</name>
    <dbReference type="NCBI Taxonomy" id="1628268"/>
    <lineage>
        <taxon>Eukaryota</taxon>
        <taxon>Sar</taxon>
        <taxon>Alveolata</taxon>
        <taxon>Dinophyceae</taxon>
        <taxon>Suessiales</taxon>
        <taxon>Symbiodiniaceae</taxon>
        <taxon>Symbiodinium</taxon>
    </lineage>
</organism>
<feature type="repeat" description="ANK" evidence="3">
    <location>
        <begin position="159"/>
        <end position="191"/>
    </location>
</feature>
<dbReference type="Pfam" id="PF12796">
    <property type="entry name" value="Ank_2"/>
    <property type="match status" value="3"/>
</dbReference>
<feature type="repeat" description="ANK" evidence="3">
    <location>
        <begin position="122"/>
        <end position="148"/>
    </location>
</feature>
<keyword evidence="1" id="KW-0677">Repeat</keyword>
<evidence type="ECO:0000256" key="3">
    <source>
        <dbReference type="PROSITE-ProRule" id="PRU00023"/>
    </source>
</evidence>
<dbReference type="PROSITE" id="PS50297">
    <property type="entry name" value="ANK_REP_REGION"/>
    <property type="match status" value="2"/>
</dbReference>
<gene>
    <name evidence="4" type="primary">ANKHD1</name>
    <name evidence="4" type="ORF">SNEC2469_LOCUS6208</name>
</gene>
<dbReference type="Gene3D" id="1.25.40.20">
    <property type="entry name" value="Ankyrin repeat-containing domain"/>
    <property type="match status" value="3"/>
</dbReference>
<dbReference type="PANTHER" id="PTHR24126">
    <property type="entry name" value="ANKYRIN REPEAT, PH AND SEC7 DOMAIN CONTAINING PROTEIN SECG-RELATED"/>
    <property type="match status" value="1"/>
</dbReference>
<keyword evidence="2 3" id="KW-0040">ANK repeat</keyword>
<dbReference type="SUPFAM" id="SSF48403">
    <property type="entry name" value="Ankyrin repeat"/>
    <property type="match status" value="1"/>
</dbReference>
<evidence type="ECO:0000256" key="2">
    <source>
        <dbReference type="ARBA" id="ARBA00023043"/>
    </source>
</evidence>
<dbReference type="SMART" id="SM00248">
    <property type="entry name" value="ANK"/>
    <property type="match status" value="8"/>
</dbReference>
<sequence>MLHIWKASGELLQATPANELSDVRALKRQLCQLTGVPRFRQRKDSAILEDAARLDGPADLQLLQLPFCSTSYKQVIELHEAVENGNVSVVEDILQRPQNPELQLEDGSDWDSDEDGSVLDDYRHAPLTVASRAGRTEIVEMLLEAGADQDGLFELNRHDAYTPLCAACDCGSQEIVNLLLKSAAQPNGISKNGATKPLCEAARSGWLNIVRTLLEANADKDAKDAAGETALCKASRHGHLNVAIFLLDVRADVDAVSEVGDELAWHPNRFGEAPISAASEMGHVDVVRFLLSAHAFVEARNAKCRTPLWTASFYGHLETARLLLNAFAEPDVFDRHGRTPLCAACLAGHLSVAALLVDVGADRDAFDELQLIMTSGGFSQGHDTSLGALYGRRHAVATWRWCVCFCLLVRIQSRKLEMAKPPSSEHRVNAALKSCSCSCEQALARMLVMITVRHLCVQHQPLAACLSCGYCWRLAQTRPFQTTAVERLIVQRQMQAMRRFASC</sequence>
<feature type="repeat" description="ANK" evidence="3">
    <location>
        <begin position="303"/>
        <end position="335"/>
    </location>
</feature>
<dbReference type="PROSITE" id="PS50088">
    <property type="entry name" value="ANK_REPEAT"/>
    <property type="match status" value="7"/>
</dbReference>